<dbReference type="AlphaFoldDB" id="A0A316TUE9"/>
<accession>A0A316TUE9</accession>
<dbReference type="EMBL" id="QGGB01000006">
    <property type="protein sequence ID" value="PWN06665.1"/>
    <property type="molecule type" value="Genomic_DNA"/>
</dbReference>
<dbReference type="InterPro" id="IPR051781">
    <property type="entry name" value="Metallo-dep_Hydrolase"/>
</dbReference>
<gene>
    <name evidence="2" type="ORF">DDZ15_09120</name>
</gene>
<sequence>MTKTRFSTRLILNSVFNIQKTLTMKTMSAIAFIVLLTLSVQPAISQIPAPVQSQPVALTGGTIHTMAGDVIENGTILFEKGKITAVGTDVTIPSGAVRENVTGKHIYPGLIDSWSQMGLYEIGAVSMTVDINEQGPINPNVRAERAFNAESRHIGVARSAGVLTAVSSPGGGLISGQSAAMMLEGWSWEEMTLKPGVGLIVNWPNPRSTNYQDQLRQLRSTFADAKAYHKAKQAMVNGNGPRIDFDSRWESMIPVISQERPVVVNAGEVRQIQDAITWSTEEEVRLIILGGNDAHLVSEHLKSRNIPVILTSVLSSPFRSWQAYDAAYSLPAKLHEAGVRFSIAGGASAPNANRLPHEAGAAIAYGLPSDAALEAVTSAAAEILGLDDHIGSLETGKDATLIITDGNPIEYATQIEQVYIQGRKSDMMDNHKQLYEKFREKVDQRQAE</sequence>
<evidence type="ECO:0000313" key="2">
    <source>
        <dbReference type="EMBL" id="PWN06665.1"/>
    </source>
</evidence>
<proteinExistence type="predicted"/>
<organism evidence="2 3">
    <name type="scientific">Rhodohalobacter mucosus</name>
    <dbReference type="NCBI Taxonomy" id="2079485"/>
    <lineage>
        <taxon>Bacteria</taxon>
        <taxon>Pseudomonadati</taxon>
        <taxon>Balneolota</taxon>
        <taxon>Balneolia</taxon>
        <taxon>Balneolales</taxon>
        <taxon>Balneolaceae</taxon>
        <taxon>Rhodohalobacter</taxon>
    </lineage>
</organism>
<dbReference type="GO" id="GO:0016810">
    <property type="term" value="F:hydrolase activity, acting on carbon-nitrogen (but not peptide) bonds"/>
    <property type="evidence" value="ECO:0007669"/>
    <property type="project" value="InterPro"/>
</dbReference>
<comment type="caution">
    <text evidence="2">The sequence shown here is derived from an EMBL/GenBank/DDBJ whole genome shotgun (WGS) entry which is preliminary data.</text>
</comment>
<feature type="domain" description="Amidohydrolase-related" evidence="1">
    <location>
        <begin position="332"/>
        <end position="421"/>
    </location>
</feature>
<evidence type="ECO:0000313" key="3">
    <source>
        <dbReference type="Proteomes" id="UP000245533"/>
    </source>
</evidence>
<dbReference type="SUPFAM" id="SSF51556">
    <property type="entry name" value="Metallo-dependent hydrolases"/>
    <property type="match status" value="1"/>
</dbReference>
<dbReference type="PANTHER" id="PTHR43135">
    <property type="entry name" value="ALPHA-D-RIBOSE 1-METHYLPHOSPHONATE 5-TRIPHOSPHATE DIPHOSPHATASE"/>
    <property type="match status" value="1"/>
</dbReference>
<dbReference type="Gene3D" id="3.20.20.140">
    <property type="entry name" value="Metal-dependent hydrolases"/>
    <property type="match status" value="1"/>
</dbReference>
<dbReference type="InterPro" id="IPR032466">
    <property type="entry name" value="Metal_Hydrolase"/>
</dbReference>
<dbReference type="Proteomes" id="UP000245533">
    <property type="component" value="Unassembled WGS sequence"/>
</dbReference>
<evidence type="ECO:0000259" key="1">
    <source>
        <dbReference type="Pfam" id="PF01979"/>
    </source>
</evidence>
<dbReference type="Gene3D" id="2.30.40.10">
    <property type="entry name" value="Urease, subunit C, domain 1"/>
    <property type="match status" value="1"/>
</dbReference>
<protein>
    <submittedName>
        <fullName evidence="2">Imidazolonepropionase</fullName>
    </submittedName>
</protein>
<dbReference type="PANTHER" id="PTHR43135:SF3">
    <property type="entry name" value="ALPHA-D-RIBOSE 1-METHYLPHOSPHONATE 5-TRIPHOSPHATE DIPHOSPHATASE"/>
    <property type="match status" value="1"/>
</dbReference>
<dbReference type="InterPro" id="IPR011059">
    <property type="entry name" value="Metal-dep_hydrolase_composite"/>
</dbReference>
<dbReference type="SUPFAM" id="SSF51338">
    <property type="entry name" value="Composite domain of metallo-dependent hydrolases"/>
    <property type="match status" value="1"/>
</dbReference>
<reference evidence="2 3" key="1">
    <citation type="submission" date="2018-05" db="EMBL/GenBank/DDBJ databases">
        <title>Rhodohalobacter halophilus gen. nov., sp. nov., a moderately halophilic member of the family Balneolaceae.</title>
        <authorList>
            <person name="Liu Z.-W."/>
        </authorList>
    </citation>
    <scope>NUCLEOTIDE SEQUENCE [LARGE SCALE GENOMIC DNA]</scope>
    <source>
        <strain evidence="2 3">8A47</strain>
    </source>
</reference>
<keyword evidence="3" id="KW-1185">Reference proteome</keyword>
<dbReference type="InterPro" id="IPR006680">
    <property type="entry name" value="Amidohydro-rel"/>
</dbReference>
<dbReference type="Pfam" id="PF01979">
    <property type="entry name" value="Amidohydro_1"/>
    <property type="match status" value="1"/>
</dbReference>
<name>A0A316TUE9_9BACT</name>